<dbReference type="EMBL" id="NSDI01000004">
    <property type="protein sequence ID" value="RIY36938.1"/>
    <property type="molecule type" value="Genomic_DNA"/>
</dbReference>
<dbReference type="AlphaFoldDB" id="A0A3A1YIB3"/>
<comment type="caution">
    <text evidence="2">The sequence shown here is derived from an EMBL/GenBank/DDBJ whole genome shotgun (WGS) entry which is preliminary data.</text>
</comment>
<accession>A0A3A1YIB3</accession>
<name>A0A3A1YIB3_9FLAO</name>
<proteinExistence type="predicted"/>
<keyword evidence="1" id="KW-0472">Membrane</keyword>
<sequence length="64" mass="7799">METLPILFGISILLLLGFIVFVKYKVRVHLVYNKNITNKSFYIWVPFADVYYYFRYIFGKKTFF</sequence>
<keyword evidence="1" id="KW-1133">Transmembrane helix</keyword>
<feature type="transmembrane region" description="Helical" evidence="1">
    <location>
        <begin position="36"/>
        <end position="54"/>
    </location>
</feature>
<dbReference type="Proteomes" id="UP000265497">
    <property type="component" value="Unassembled WGS sequence"/>
</dbReference>
<organism evidence="2 3">
    <name type="scientific">Capnocytophaga canis</name>
    <dbReference type="NCBI Taxonomy" id="1848903"/>
    <lineage>
        <taxon>Bacteria</taxon>
        <taxon>Pseudomonadati</taxon>
        <taxon>Bacteroidota</taxon>
        <taxon>Flavobacteriia</taxon>
        <taxon>Flavobacteriales</taxon>
        <taxon>Flavobacteriaceae</taxon>
        <taxon>Capnocytophaga</taxon>
    </lineage>
</organism>
<keyword evidence="1" id="KW-0812">Transmembrane</keyword>
<protein>
    <submittedName>
        <fullName evidence="2">Uncharacterized protein</fullName>
    </submittedName>
</protein>
<feature type="transmembrane region" description="Helical" evidence="1">
    <location>
        <begin position="6"/>
        <end position="24"/>
    </location>
</feature>
<evidence type="ECO:0000313" key="3">
    <source>
        <dbReference type="Proteomes" id="UP000265497"/>
    </source>
</evidence>
<evidence type="ECO:0000313" key="2">
    <source>
        <dbReference type="EMBL" id="RIY36938.1"/>
    </source>
</evidence>
<evidence type="ECO:0000256" key="1">
    <source>
        <dbReference type="SAM" id="Phobius"/>
    </source>
</evidence>
<reference evidence="2 3" key="1">
    <citation type="submission" date="2017-08" db="EMBL/GenBank/DDBJ databases">
        <title>Capnocytophaga canis 17-158 assembly.</title>
        <authorList>
            <person name="Gulvik C.A."/>
        </authorList>
    </citation>
    <scope>NUCLEOTIDE SEQUENCE [LARGE SCALE GENOMIC DNA]</scope>
    <source>
        <strain evidence="2 3">17-158</strain>
    </source>
</reference>
<gene>
    <name evidence="2" type="ORF">CKY20_05270</name>
</gene>